<dbReference type="GO" id="GO:0005763">
    <property type="term" value="C:mitochondrial small ribosomal subunit"/>
    <property type="evidence" value="ECO:0007669"/>
    <property type="project" value="TreeGrafter"/>
</dbReference>
<organism evidence="3">
    <name type="scientific">Leucocytozoon caulleryi</name>
    <dbReference type="NCBI Taxonomy" id="211597"/>
    <lineage>
        <taxon>Eukaryota</taxon>
        <taxon>Sar</taxon>
        <taxon>Alveolata</taxon>
        <taxon>Apicomplexa</taxon>
        <taxon>Aconoidasida</taxon>
        <taxon>Haemosporida</taxon>
        <taxon>Leucocytozoidae</taxon>
        <taxon>Leucocytozoon</taxon>
    </lineage>
</organism>
<dbReference type="GeneID" id="17427149"/>
<dbReference type="RefSeq" id="YP_008757408.1">
    <property type="nucleotide sequence ID" value="NC_022667.1"/>
</dbReference>
<dbReference type="HAMAP" id="MF_00291_B">
    <property type="entry name" value="Ribosomal_uS2_B"/>
    <property type="match status" value="1"/>
</dbReference>
<keyword evidence="2" id="KW-1133">Transmembrane helix</keyword>
<keyword evidence="3" id="KW-0933">Apicoplast</keyword>
<feature type="transmembrane region" description="Helical" evidence="2">
    <location>
        <begin position="38"/>
        <end position="57"/>
    </location>
</feature>
<dbReference type="Pfam" id="PF00318">
    <property type="entry name" value="Ribosomal_S2"/>
    <property type="match status" value="1"/>
</dbReference>
<dbReference type="PANTHER" id="PTHR12534:SF0">
    <property type="entry name" value="SMALL RIBOSOMAL SUBUNIT PROTEIN US2M"/>
    <property type="match status" value="1"/>
</dbReference>
<reference evidence="3" key="1">
    <citation type="submission" date="2013-06" db="EMBL/GenBank/DDBJ databases">
        <title>The apicoplast genome of highly pathogenic bird apicomplex protozoa, Leucocytozoon caulleryi.</title>
        <authorList>
            <person name="Imura T."/>
            <person name="Sato S."/>
            <person name="Sato Y."/>
            <person name="Sakamoto D."/>
            <person name="Isobe T."/>
            <person name="Sasaki K."/>
            <person name="Murata K."/>
            <person name="Holder T."/>
            <person name="Yukawa M."/>
        </authorList>
    </citation>
    <scope>NUCLEOTIDE SEQUENCE</scope>
    <source>
        <strain evidence="3">Niigata</strain>
    </source>
</reference>
<feature type="transmembrane region" description="Helical" evidence="2">
    <location>
        <begin position="116"/>
        <end position="134"/>
    </location>
</feature>
<gene>
    <name evidence="3" type="primary">rps2</name>
</gene>
<evidence type="ECO:0000256" key="1">
    <source>
        <dbReference type="ARBA" id="ARBA00006242"/>
    </source>
</evidence>
<keyword evidence="3" id="KW-0934">Plastid</keyword>
<dbReference type="GO" id="GO:0006412">
    <property type="term" value="P:translation"/>
    <property type="evidence" value="ECO:0007669"/>
    <property type="project" value="InterPro"/>
</dbReference>
<evidence type="ECO:0000256" key="2">
    <source>
        <dbReference type="SAM" id="Phobius"/>
    </source>
</evidence>
<feature type="transmembrane region" description="Helical" evidence="2">
    <location>
        <begin position="77"/>
        <end position="96"/>
    </location>
</feature>
<dbReference type="Gene3D" id="1.10.287.610">
    <property type="entry name" value="Helix hairpin bin"/>
    <property type="match status" value="1"/>
</dbReference>
<keyword evidence="3" id="KW-0687">Ribonucleoprotein</keyword>
<keyword evidence="2" id="KW-0812">Transmembrane</keyword>
<accession>U3TRV1</accession>
<sequence>MFIKFKKLLKSKIYIGYINKNIHCTNYKFIYKIINNKICIYDFTIISIYLYKLYLYIYNINFLNQKILFINNNKYNIIFINNFIIKICKLMNYFYILKWIPGLLTNWIIIKKKIIVYLWLNKILFNIYFTTILSKKCLIYLKNLYNKLFKYLDGIKYMINLPKYIFLMHFNNNIIINEIIKLKLILISFINISMDSNLINIKIIGNNFNYKSLCLIFKIIYTSMIYSKIKNM</sequence>
<comment type="similarity">
    <text evidence="1">Belongs to the universal ribosomal protein uS2 family.</text>
</comment>
<dbReference type="AlphaFoldDB" id="U3TRV1"/>
<evidence type="ECO:0000313" key="3">
    <source>
        <dbReference type="EMBL" id="BAN94688.1"/>
    </source>
</evidence>
<keyword evidence="3" id="KW-0689">Ribosomal protein</keyword>
<dbReference type="InterPro" id="IPR023591">
    <property type="entry name" value="Ribosomal_uS2_flav_dom_sf"/>
</dbReference>
<dbReference type="InterPro" id="IPR001865">
    <property type="entry name" value="Ribosomal_uS2"/>
</dbReference>
<dbReference type="EMBL" id="AP013071">
    <property type="protein sequence ID" value="BAN94688.1"/>
    <property type="molecule type" value="Genomic_DNA"/>
</dbReference>
<dbReference type="PANTHER" id="PTHR12534">
    <property type="entry name" value="30S RIBOSOMAL PROTEIN S2 PROKARYOTIC AND ORGANELLAR"/>
    <property type="match status" value="1"/>
</dbReference>
<dbReference type="InterPro" id="IPR005706">
    <property type="entry name" value="Ribosomal_uS2_bac/mit/plastid"/>
</dbReference>
<keyword evidence="2" id="KW-0472">Membrane</keyword>
<dbReference type="GO" id="GO:0003735">
    <property type="term" value="F:structural constituent of ribosome"/>
    <property type="evidence" value="ECO:0007669"/>
    <property type="project" value="InterPro"/>
</dbReference>
<dbReference type="Gene3D" id="3.40.50.10490">
    <property type="entry name" value="Glucose-6-phosphate isomerase like protein, domain 1"/>
    <property type="match status" value="1"/>
</dbReference>
<name>U3TRV1_LEUCU</name>
<protein>
    <submittedName>
        <fullName evidence="3">Small subunit ribosomal protein 2</fullName>
    </submittedName>
</protein>
<proteinExistence type="inferred from homology"/>
<geneLocation type="apicoplast" evidence="3"/>
<dbReference type="SUPFAM" id="SSF52313">
    <property type="entry name" value="Ribosomal protein S2"/>
    <property type="match status" value="1"/>
</dbReference>